<dbReference type="STRING" id="482461.SAMN05216244_0869"/>
<gene>
    <name evidence="2" type="ORF">SAMN05216244_0869</name>
</gene>
<dbReference type="EMBL" id="FNHF01000001">
    <property type="protein sequence ID" value="SDL82026.1"/>
    <property type="molecule type" value="Genomic_DNA"/>
</dbReference>
<dbReference type="Proteomes" id="UP000182347">
    <property type="component" value="Unassembled WGS sequence"/>
</dbReference>
<evidence type="ECO:0000313" key="3">
    <source>
        <dbReference type="Proteomes" id="UP000182347"/>
    </source>
</evidence>
<accession>A0A1G9N659</accession>
<protein>
    <submittedName>
        <fullName evidence="2">Uncharacterized protein</fullName>
    </submittedName>
</protein>
<keyword evidence="3" id="KW-1185">Reference proteome</keyword>
<sequence length="93" mass="10501">MDVVLTLPGIANNKPQFFKWNCGRAFLMYWRDCVGIEPTGDGTRLPQGFEDPGGHQSPIQPHQSLSPSLTKFIMIFLQVQVQSLSSFYQLTLE</sequence>
<proteinExistence type="predicted"/>
<feature type="region of interest" description="Disordered" evidence="1">
    <location>
        <begin position="42"/>
        <end position="63"/>
    </location>
</feature>
<evidence type="ECO:0000256" key="1">
    <source>
        <dbReference type="SAM" id="MobiDB-lite"/>
    </source>
</evidence>
<organism evidence="2 3">
    <name type="scientific">Sediminibacillus halophilus</name>
    <dbReference type="NCBI Taxonomy" id="482461"/>
    <lineage>
        <taxon>Bacteria</taxon>
        <taxon>Bacillati</taxon>
        <taxon>Bacillota</taxon>
        <taxon>Bacilli</taxon>
        <taxon>Bacillales</taxon>
        <taxon>Bacillaceae</taxon>
        <taxon>Sediminibacillus</taxon>
    </lineage>
</organism>
<name>A0A1G9N659_9BACI</name>
<reference evidence="3" key="1">
    <citation type="submission" date="2016-10" db="EMBL/GenBank/DDBJ databases">
        <authorList>
            <person name="Varghese N."/>
            <person name="Submissions S."/>
        </authorList>
    </citation>
    <scope>NUCLEOTIDE SEQUENCE [LARGE SCALE GENOMIC DNA]</scope>
    <source>
        <strain evidence="3">CGMCC 1.6199</strain>
    </source>
</reference>
<evidence type="ECO:0000313" key="2">
    <source>
        <dbReference type="EMBL" id="SDL82026.1"/>
    </source>
</evidence>
<dbReference type="AlphaFoldDB" id="A0A1G9N659"/>